<keyword evidence="5" id="KW-1185">Reference proteome</keyword>
<reference evidence="4 5" key="1">
    <citation type="journal article" date="2002" name="Genome Res.">
        <title>A complete sequence of the T. tengcongensis genome.</title>
        <authorList>
            <person name="Bao Q."/>
            <person name="Tian Y."/>
            <person name="Li W."/>
            <person name="Xu Z."/>
            <person name="Xuan Z."/>
            <person name="Hu S."/>
            <person name="Dong W."/>
            <person name="Yang J."/>
            <person name="Chen Y."/>
            <person name="Xue Y."/>
            <person name="Xu Y."/>
            <person name="Lai X."/>
            <person name="Huang L."/>
            <person name="Dong X."/>
            <person name="Ma Y."/>
            <person name="Ling L."/>
            <person name="Tan H."/>
            <person name="Chen R."/>
            <person name="Wang J."/>
            <person name="Yu J."/>
            <person name="Yang H."/>
        </authorList>
    </citation>
    <scope>NUCLEOTIDE SEQUENCE [LARGE SCALE GENOMIC DNA]</scope>
    <source>
        <strain evidence="5">DSM 15242 / JCM 11007 / NBRC 100824 / MB4</strain>
    </source>
</reference>
<evidence type="ECO:0000256" key="1">
    <source>
        <dbReference type="SAM" id="Coils"/>
    </source>
</evidence>
<dbReference type="InterPro" id="IPR047650">
    <property type="entry name" value="Transpos_IS110"/>
</dbReference>
<protein>
    <submittedName>
        <fullName evidence="4">Transposase</fullName>
    </submittedName>
</protein>
<keyword evidence="1" id="KW-0175">Coiled coil</keyword>
<dbReference type="eggNOG" id="COG3547">
    <property type="taxonomic scope" value="Bacteria"/>
</dbReference>
<dbReference type="AlphaFoldDB" id="Q8RCK4"/>
<evidence type="ECO:0000313" key="4">
    <source>
        <dbReference type="EMBL" id="AAM23706.1"/>
    </source>
</evidence>
<name>Q8RCK4_CALS4</name>
<dbReference type="GO" id="GO:0003677">
    <property type="term" value="F:DNA binding"/>
    <property type="evidence" value="ECO:0007669"/>
    <property type="project" value="InterPro"/>
</dbReference>
<sequence length="467" mass="52600">MLCLFSLSVHRLSIDGQAPYKLNLSTNHGEGVLQKLKRQRTFKKLFAKRSVNLSMSSTLIVGIDISSELNAASFIDEAGNRLVKKALFFPNDLDGAQQLIDFTISLAQQFNISSIKFGMEATSHYAWHLHTFLASSPELAPFNPLFYVINPSIIKSFKGAYIHLPKTDSVDATVIAECVRFGQVKPTPLPDLRYAALQRLTRMRYHIVRSLVREKNRALNLISFKFSTYPSECPFSNIFGKASLAIIENFTPDDIASMPLDNLIDFIVKNGNNRLSDPTQIAKTLKAAANRAYRLHPDLAEANDLALSMTLENIRFLESQLKKLDGEISRQLKAFNQTLTTIPGIGDVLAAGIIAEIGDIKRFNNEAALAKYAGLIWNKYQSGNFNAQDTSLVKCGDQYLRYYLVEAANCVRVHTVRFKEYYNKKYREVPKHQHKRALVLTARRLIPLIFAMLSKGQIYQERGVVSI</sequence>
<dbReference type="GO" id="GO:0006313">
    <property type="term" value="P:DNA transposition"/>
    <property type="evidence" value="ECO:0007669"/>
    <property type="project" value="InterPro"/>
</dbReference>
<dbReference type="STRING" id="273068.TTE0422"/>
<evidence type="ECO:0000259" key="3">
    <source>
        <dbReference type="Pfam" id="PF02371"/>
    </source>
</evidence>
<dbReference type="Proteomes" id="UP000000555">
    <property type="component" value="Chromosome"/>
</dbReference>
<evidence type="ECO:0000259" key="2">
    <source>
        <dbReference type="Pfam" id="PF01548"/>
    </source>
</evidence>
<dbReference type="EMBL" id="AE008691">
    <property type="protein sequence ID" value="AAM23706.1"/>
    <property type="molecule type" value="Genomic_DNA"/>
</dbReference>
<dbReference type="PANTHER" id="PTHR33055">
    <property type="entry name" value="TRANSPOSASE FOR INSERTION SEQUENCE ELEMENT IS1111A"/>
    <property type="match status" value="1"/>
</dbReference>
<feature type="domain" description="Transposase IS110-like N-terminal" evidence="2">
    <location>
        <begin position="61"/>
        <end position="222"/>
    </location>
</feature>
<dbReference type="Pfam" id="PF02371">
    <property type="entry name" value="Transposase_20"/>
    <property type="match status" value="1"/>
</dbReference>
<dbReference type="NCBIfam" id="NF033542">
    <property type="entry name" value="transpos_IS110"/>
    <property type="match status" value="1"/>
</dbReference>
<organism evidence="4 5">
    <name type="scientific">Caldanaerobacter subterraneus subsp. tengcongensis (strain DSM 15242 / JCM 11007 / NBRC 100824 / MB4)</name>
    <name type="common">Thermoanaerobacter tengcongensis</name>
    <dbReference type="NCBI Taxonomy" id="273068"/>
    <lineage>
        <taxon>Bacteria</taxon>
        <taxon>Bacillati</taxon>
        <taxon>Bacillota</taxon>
        <taxon>Clostridia</taxon>
        <taxon>Thermoanaerobacterales</taxon>
        <taxon>Thermoanaerobacteraceae</taxon>
        <taxon>Caldanaerobacter</taxon>
    </lineage>
</organism>
<dbReference type="InterPro" id="IPR003346">
    <property type="entry name" value="Transposase_20"/>
</dbReference>
<gene>
    <name evidence="4" type="ordered locus">TTE0422</name>
</gene>
<feature type="coiled-coil region" evidence="1">
    <location>
        <begin position="307"/>
        <end position="334"/>
    </location>
</feature>
<proteinExistence type="predicted"/>
<accession>Q8RCK4</accession>
<dbReference type="InterPro" id="IPR002525">
    <property type="entry name" value="Transp_IS110-like_N"/>
</dbReference>
<dbReference type="Pfam" id="PF01548">
    <property type="entry name" value="DEDD_Tnp_IS110"/>
    <property type="match status" value="1"/>
</dbReference>
<dbReference type="PANTHER" id="PTHR33055:SF13">
    <property type="entry name" value="TRANSPOSASE"/>
    <property type="match status" value="1"/>
</dbReference>
<dbReference type="HOGENOM" id="CLU_036902_4_4_9"/>
<dbReference type="KEGG" id="tte:TTE0422"/>
<evidence type="ECO:0000313" key="5">
    <source>
        <dbReference type="Proteomes" id="UP000000555"/>
    </source>
</evidence>
<feature type="domain" description="Transposase IS116/IS110/IS902 C-terminal" evidence="3">
    <location>
        <begin position="337"/>
        <end position="422"/>
    </location>
</feature>
<dbReference type="GO" id="GO:0004803">
    <property type="term" value="F:transposase activity"/>
    <property type="evidence" value="ECO:0007669"/>
    <property type="project" value="InterPro"/>
</dbReference>